<dbReference type="SUPFAM" id="SSF53335">
    <property type="entry name" value="S-adenosyl-L-methionine-dependent methyltransferases"/>
    <property type="match status" value="1"/>
</dbReference>
<organism evidence="3 4">
    <name type="scientific">Effrenium voratum</name>
    <dbReference type="NCBI Taxonomy" id="2562239"/>
    <lineage>
        <taxon>Eukaryota</taxon>
        <taxon>Sar</taxon>
        <taxon>Alveolata</taxon>
        <taxon>Dinophyceae</taxon>
        <taxon>Suessiales</taxon>
        <taxon>Symbiodiniaceae</taxon>
        <taxon>Effrenium</taxon>
    </lineage>
</organism>
<keyword evidence="2" id="KW-0808">Transferase</keyword>
<reference evidence="3" key="1">
    <citation type="submission" date="2023-08" db="EMBL/GenBank/DDBJ databases">
        <authorList>
            <person name="Chen Y."/>
            <person name="Shah S."/>
            <person name="Dougan E. K."/>
            <person name="Thang M."/>
            <person name="Chan C."/>
        </authorList>
    </citation>
    <scope>NUCLEOTIDE SEQUENCE</scope>
</reference>
<evidence type="ECO:0000256" key="2">
    <source>
        <dbReference type="ARBA" id="ARBA00022679"/>
    </source>
</evidence>
<comment type="caution">
    <text evidence="3">The sequence shown here is derived from an EMBL/GenBank/DDBJ whole genome shotgun (WGS) entry which is preliminary data.</text>
</comment>
<proteinExistence type="predicted"/>
<dbReference type="PANTHER" id="PTHR43619:SF2">
    <property type="entry name" value="S-ADENOSYL-L-METHIONINE-DEPENDENT METHYLTRANSFERASES SUPERFAMILY PROTEIN"/>
    <property type="match status" value="1"/>
</dbReference>
<dbReference type="PANTHER" id="PTHR43619">
    <property type="entry name" value="S-ADENOSYL-L-METHIONINE-DEPENDENT METHYLTRANSFERASE YKTD-RELATED"/>
    <property type="match status" value="1"/>
</dbReference>
<dbReference type="AlphaFoldDB" id="A0AA36MN93"/>
<keyword evidence="4" id="KW-1185">Reference proteome</keyword>
<sequence length="292" mass="32406">MSLRGVERSAALCALWRAKVVQLAVGCDTRAARLELPGVRFFEVDTRRVAEFRERWMPPAAVQLGVDLAKPEHLSPTLVGAGFDVHCPTAWICEGLLEYHDPCFGERLFAALPQGAEQQLVLTVLDINWLRFLEKEHAQKPVRMAWRPSRLPALAWHRALLKRQGWRLQQALSELRPAAPQAAAPEADSLFHLLVASRGEKEEMRAAGWALPEKGGRWDGFLGGREGQGRLGRLGQPGRSDAALLPAKRGRWRLKQGPGSEECRSGNPHFGRLYAPNGFEPWEPCPGSPGDV</sequence>
<dbReference type="GO" id="GO:0032259">
    <property type="term" value="P:methylation"/>
    <property type="evidence" value="ECO:0007669"/>
    <property type="project" value="UniProtKB-KW"/>
</dbReference>
<dbReference type="Pfam" id="PF04072">
    <property type="entry name" value="LCM"/>
    <property type="match status" value="1"/>
</dbReference>
<evidence type="ECO:0000313" key="3">
    <source>
        <dbReference type="EMBL" id="CAJ1373873.1"/>
    </source>
</evidence>
<evidence type="ECO:0000313" key="4">
    <source>
        <dbReference type="Proteomes" id="UP001178507"/>
    </source>
</evidence>
<protein>
    <recommendedName>
        <fullName evidence="5">S-adenosyl-L-methionine-dependent methyltransferase</fullName>
    </recommendedName>
</protein>
<name>A0AA36MN93_9DINO</name>
<evidence type="ECO:0000256" key="1">
    <source>
        <dbReference type="ARBA" id="ARBA00022603"/>
    </source>
</evidence>
<dbReference type="InterPro" id="IPR007213">
    <property type="entry name" value="Ppm1/Ppm2/Tcmp"/>
</dbReference>
<accession>A0AA36MN93</accession>
<gene>
    <name evidence="3" type="ORF">EVOR1521_LOCUS3573</name>
</gene>
<dbReference type="GO" id="GO:0008168">
    <property type="term" value="F:methyltransferase activity"/>
    <property type="evidence" value="ECO:0007669"/>
    <property type="project" value="UniProtKB-KW"/>
</dbReference>
<dbReference type="EMBL" id="CAUJNA010000221">
    <property type="protein sequence ID" value="CAJ1373873.1"/>
    <property type="molecule type" value="Genomic_DNA"/>
</dbReference>
<dbReference type="Proteomes" id="UP001178507">
    <property type="component" value="Unassembled WGS sequence"/>
</dbReference>
<keyword evidence="1" id="KW-0489">Methyltransferase</keyword>
<evidence type="ECO:0008006" key="5">
    <source>
        <dbReference type="Google" id="ProtNLM"/>
    </source>
</evidence>
<dbReference type="Gene3D" id="3.40.50.150">
    <property type="entry name" value="Vaccinia Virus protein VP39"/>
    <property type="match status" value="1"/>
</dbReference>
<dbReference type="InterPro" id="IPR029063">
    <property type="entry name" value="SAM-dependent_MTases_sf"/>
</dbReference>